<gene>
    <name evidence="2" type="ORF">CNECB9_710007</name>
</gene>
<sequence length="58" mass="6348">MAAMPRCHTCERTGFFPSVKPRTVPRAAAEPQRYGNVEECNSFSGDSGIPPASHRDAR</sequence>
<proteinExistence type="predicted"/>
<feature type="region of interest" description="Disordered" evidence="1">
    <location>
        <begin position="18"/>
        <end position="58"/>
    </location>
</feature>
<evidence type="ECO:0000313" key="2">
    <source>
        <dbReference type="EMBL" id="SCV00468.1"/>
    </source>
</evidence>
<dbReference type="AlphaFoldDB" id="A0A1K0JM08"/>
<name>A0A1K0JM08_CUPNE</name>
<dbReference type="EMBL" id="FMSH01000520">
    <property type="protein sequence ID" value="SCV00468.1"/>
    <property type="molecule type" value="Genomic_DNA"/>
</dbReference>
<organism evidence="2">
    <name type="scientific">Cupriavidus necator</name>
    <name type="common">Alcaligenes eutrophus</name>
    <name type="synonym">Ralstonia eutropha</name>
    <dbReference type="NCBI Taxonomy" id="106590"/>
    <lineage>
        <taxon>Bacteria</taxon>
        <taxon>Pseudomonadati</taxon>
        <taxon>Pseudomonadota</taxon>
        <taxon>Betaproteobacteria</taxon>
        <taxon>Burkholderiales</taxon>
        <taxon>Burkholderiaceae</taxon>
        <taxon>Cupriavidus</taxon>
    </lineage>
</organism>
<accession>A0A1K0JM08</accession>
<protein>
    <submittedName>
        <fullName evidence="2">Uncharacterized protein</fullName>
    </submittedName>
</protein>
<evidence type="ECO:0000256" key="1">
    <source>
        <dbReference type="SAM" id="MobiDB-lite"/>
    </source>
</evidence>
<reference evidence="2" key="1">
    <citation type="submission" date="2016-09" db="EMBL/GenBank/DDBJ databases">
        <authorList>
            <person name="Capua I."/>
            <person name="De Benedictis P."/>
            <person name="Joannis T."/>
            <person name="Lombin L.H."/>
            <person name="Cattoli G."/>
        </authorList>
    </citation>
    <scope>NUCLEOTIDE SEQUENCE</scope>
    <source>
        <strain evidence="2">B9</strain>
    </source>
</reference>